<evidence type="ECO:0000256" key="5">
    <source>
        <dbReference type="ARBA" id="ARBA00023172"/>
    </source>
</evidence>
<gene>
    <name evidence="7" type="ORF">SAMN05216529_11767</name>
</gene>
<feature type="region of interest" description="Disordered" evidence="6">
    <location>
        <begin position="48"/>
        <end position="76"/>
    </location>
</feature>
<reference evidence="8" key="1">
    <citation type="submission" date="2017-07" db="EMBL/GenBank/DDBJ databases">
        <authorList>
            <person name="Varghese N."/>
            <person name="Submissions S."/>
        </authorList>
    </citation>
    <scope>NUCLEOTIDE SEQUENCE [LARGE SCALE GENOMIC DNA]</scope>
    <source>
        <strain evidence="8">NLAE-zl-C134</strain>
    </source>
</reference>
<keyword evidence="3" id="KW-0815">Transposition</keyword>
<evidence type="ECO:0000313" key="7">
    <source>
        <dbReference type="EMBL" id="SUQ15890.1"/>
    </source>
</evidence>
<evidence type="ECO:0000256" key="4">
    <source>
        <dbReference type="ARBA" id="ARBA00023125"/>
    </source>
</evidence>
<dbReference type="EMBL" id="UHJJ01000017">
    <property type="protein sequence ID" value="SUQ15890.1"/>
    <property type="molecule type" value="Genomic_DNA"/>
</dbReference>
<proteinExistence type="inferred from homology"/>
<organism evidence="7 8">
    <name type="scientific">Faecalicatena contorta</name>
    <dbReference type="NCBI Taxonomy" id="39482"/>
    <lineage>
        <taxon>Bacteria</taxon>
        <taxon>Bacillati</taxon>
        <taxon>Bacillota</taxon>
        <taxon>Clostridia</taxon>
        <taxon>Lachnospirales</taxon>
        <taxon>Lachnospiraceae</taxon>
        <taxon>Faecalicatena</taxon>
    </lineage>
</organism>
<keyword evidence="5" id="KW-0233">DNA recombination</keyword>
<evidence type="ECO:0000256" key="6">
    <source>
        <dbReference type="SAM" id="MobiDB-lite"/>
    </source>
</evidence>
<evidence type="ECO:0000256" key="3">
    <source>
        <dbReference type="ARBA" id="ARBA00022578"/>
    </source>
</evidence>
<keyword evidence="8" id="KW-1185">Reference proteome</keyword>
<name>A0A316AD51_9FIRM</name>
<sequence>MARRKRDPKKDALVQAILNQYQPENVGDMQDALKDIFGPMFESMLQGEMKDHLGYESNDRQEKEGTNRRNGYSAKT</sequence>
<dbReference type="GO" id="GO:0003677">
    <property type="term" value="F:DNA binding"/>
    <property type="evidence" value="ECO:0007669"/>
    <property type="project" value="UniProtKB-KW"/>
</dbReference>
<accession>A0A316AD51</accession>
<feature type="compositionally biased region" description="Basic and acidic residues" evidence="6">
    <location>
        <begin position="48"/>
        <end position="67"/>
    </location>
</feature>
<dbReference type="InterPro" id="IPR001207">
    <property type="entry name" value="Transposase_mutator"/>
</dbReference>
<comment type="similarity">
    <text evidence="2">Belongs to the transposase mutator family.</text>
</comment>
<comment type="function">
    <text evidence="1">Required for the transposition of the insertion element.</text>
</comment>
<dbReference type="AlphaFoldDB" id="A0A316AD51"/>
<feature type="non-terminal residue" evidence="7">
    <location>
        <position position="76"/>
    </location>
</feature>
<evidence type="ECO:0000313" key="8">
    <source>
        <dbReference type="Proteomes" id="UP000254051"/>
    </source>
</evidence>
<dbReference type="Pfam" id="PF00872">
    <property type="entry name" value="Transposase_mut"/>
    <property type="match status" value="1"/>
</dbReference>
<dbReference type="GO" id="GO:0006313">
    <property type="term" value="P:DNA transposition"/>
    <property type="evidence" value="ECO:0007669"/>
    <property type="project" value="InterPro"/>
</dbReference>
<evidence type="ECO:0000256" key="1">
    <source>
        <dbReference type="ARBA" id="ARBA00002190"/>
    </source>
</evidence>
<dbReference type="GO" id="GO:0004803">
    <property type="term" value="F:transposase activity"/>
    <property type="evidence" value="ECO:0007669"/>
    <property type="project" value="InterPro"/>
</dbReference>
<keyword evidence="4" id="KW-0238">DNA-binding</keyword>
<dbReference type="Proteomes" id="UP000254051">
    <property type="component" value="Unassembled WGS sequence"/>
</dbReference>
<dbReference type="RefSeq" id="WP_181392922.1">
    <property type="nucleotide sequence ID" value="NZ_QGDS01000017.1"/>
</dbReference>
<protein>
    <submittedName>
        <fullName evidence="7">Transposase, Mutator family</fullName>
    </submittedName>
</protein>
<evidence type="ECO:0000256" key="2">
    <source>
        <dbReference type="ARBA" id="ARBA00010961"/>
    </source>
</evidence>